<dbReference type="GO" id="GO:0042910">
    <property type="term" value="F:xenobiotic transmembrane transporter activity"/>
    <property type="evidence" value="ECO:0007669"/>
    <property type="project" value="TreeGrafter"/>
</dbReference>
<reference evidence="2 3" key="1">
    <citation type="submission" date="2015-01" db="EMBL/GenBank/DDBJ databases">
        <title>Vibrio sp. C5 JCM 19232 whole genome shotgun sequence.</title>
        <authorList>
            <person name="Sawabe T."/>
            <person name="Meirelles P."/>
            <person name="Feng G."/>
            <person name="Sayaka M."/>
            <person name="Hattori M."/>
            <person name="Ohkuma M."/>
        </authorList>
    </citation>
    <scope>NUCLEOTIDE SEQUENCE [LARGE SCALE GENOMIC DNA]</scope>
    <source>
        <strain evidence="2 3">JCM19232</strain>
    </source>
</reference>
<feature type="transmembrane region" description="Helical" evidence="1">
    <location>
        <begin position="76"/>
        <end position="94"/>
    </location>
</feature>
<sequence>MVPLSTLVSHEQVFEPDVAWRYNMYRAAIIQGQPAPGYSSGDAIEAMERVAAEMLPQGYQYEWTGMAYQEILAGNQAIYAFALALIFIYLFMVAQYESWTIPIAIILVVPVATLGSFLALNIMGIPLNLYAQIGLVLLIALAAKNAILIVEFAKNEREERELPIDEASVKGGKLRFRAVNMTSWSFILGIFPLVFASGAGHISQNSLGISLIGGLLCVLLAGTLLIPGFYSIIQKLREKAHGGSTKLKPLEDK</sequence>
<dbReference type="Pfam" id="PF00873">
    <property type="entry name" value="ACR_tran"/>
    <property type="match status" value="1"/>
</dbReference>
<feature type="transmembrane region" description="Helical" evidence="1">
    <location>
        <begin position="174"/>
        <end position="195"/>
    </location>
</feature>
<dbReference type="EMBL" id="BBSA01000012">
    <property type="protein sequence ID" value="GAM64283.1"/>
    <property type="molecule type" value="Genomic_DNA"/>
</dbReference>
<dbReference type="Proteomes" id="UP000031670">
    <property type="component" value="Unassembled WGS sequence"/>
</dbReference>
<dbReference type="InterPro" id="IPR027463">
    <property type="entry name" value="AcrB_DN_DC_subdom"/>
</dbReference>
<organism evidence="2 3">
    <name type="scientific">Vibrio ishigakensis</name>
    <dbReference type="NCBI Taxonomy" id="1481914"/>
    <lineage>
        <taxon>Bacteria</taxon>
        <taxon>Pseudomonadati</taxon>
        <taxon>Pseudomonadota</taxon>
        <taxon>Gammaproteobacteria</taxon>
        <taxon>Vibrionales</taxon>
        <taxon>Vibrionaceae</taxon>
        <taxon>Vibrio</taxon>
    </lineage>
</organism>
<feature type="transmembrane region" description="Helical" evidence="1">
    <location>
        <begin position="101"/>
        <end position="123"/>
    </location>
</feature>
<evidence type="ECO:0000313" key="2">
    <source>
        <dbReference type="EMBL" id="GAM64283.1"/>
    </source>
</evidence>
<keyword evidence="1" id="KW-1133">Transmembrane helix</keyword>
<dbReference type="Gene3D" id="3.30.70.1440">
    <property type="entry name" value="Multidrug efflux transporter AcrB pore domain"/>
    <property type="match status" value="1"/>
</dbReference>
<evidence type="ECO:0000256" key="1">
    <source>
        <dbReference type="SAM" id="Phobius"/>
    </source>
</evidence>
<protein>
    <submittedName>
        <fullName evidence="2">RND efflux system</fullName>
    </submittedName>
</protein>
<dbReference type="Gene3D" id="3.30.2090.10">
    <property type="entry name" value="Multidrug efflux transporter AcrB TolC docking domain, DN and DC subdomains"/>
    <property type="match status" value="1"/>
</dbReference>
<proteinExistence type="predicted"/>
<keyword evidence="1" id="KW-0472">Membrane</keyword>
<dbReference type="PANTHER" id="PTHR32063">
    <property type="match status" value="1"/>
</dbReference>
<gene>
    <name evidence="2" type="ORF">JCM19232_953</name>
</gene>
<dbReference type="Gene3D" id="1.20.1640.10">
    <property type="entry name" value="Multidrug efflux transporter AcrB transmembrane domain"/>
    <property type="match status" value="1"/>
</dbReference>
<dbReference type="AlphaFoldDB" id="A0A0B8PMC3"/>
<dbReference type="PANTHER" id="PTHR32063:SF76">
    <property type="entry name" value="EFFLUX PUMP MEMBRANE TRANSPORTER"/>
    <property type="match status" value="1"/>
</dbReference>
<keyword evidence="1" id="KW-0812">Transmembrane</keyword>
<dbReference type="SUPFAM" id="SSF82866">
    <property type="entry name" value="Multidrug efflux transporter AcrB transmembrane domain"/>
    <property type="match status" value="1"/>
</dbReference>
<dbReference type="InterPro" id="IPR001036">
    <property type="entry name" value="Acrflvin-R"/>
</dbReference>
<name>A0A0B8PMC3_9VIBR</name>
<accession>A0A0B8PMC3</accession>
<reference evidence="2 3" key="2">
    <citation type="submission" date="2015-01" db="EMBL/GenBank/DDBJ databases">
        <authorList>
            <consortium name="NBRP consortium"/>
            <person name="Sawabe T."/>
            <person name="Meirelles P."/>
            <person name="Feng G."/>
            <person name="Sayaka M."/>
            <person name="Hattori M."/>
            <person name="Ohkuma M."/>
        </authorList>
    </citation>
    <scope>NUCLEOTIDE SEQUENCE [LARGE SCALE GENOMIC DNA]</scope>
    <source>
        <strain evidence="2 3">JCM19232</strain>
    </source>
</reference>
<evidence type="ECO:0000313" key="3">
    <source>
        <dbReference type="Proteomes" id="UP000031670"/>
    </source>
</evidence>
<feature type="transmembrane region" description="Helical" evidence="1">
    <location>
        <begin position="129"/>
        <end position="153"/>
    </location>
</feature>
<dbReference type="GO" id="GO:0005886">
    <property type="term" value="C:plasma membrane"/>
    <property type="evidence" value="ECO:0007669"/>
    <property type="project" value="TreeGrafter"/>
</dbReference>
<feature type="transmembrane region" description="Helical" evidence="1">
    <location>
        <begin position="207"/>
        <end position="230"/>
    </location>
</feature>
<comment type="caution">
    <text evidence="2">The sequence shown here is derived from an EMBL/GenBank/DDBJ whole genome shotgun (WGS) entry which is preliminary data.</text>
</comment>